<dbReference type="EMBL" id="JAKUCV010001735">
    <property type="protein sequence ID" value="KAJ4845249.1"/>
    <property type="molecule type" value="Genomic_DNA"/>
</dbReference>
<dbReference type="Proteomes" id="UP001141552">
    <property type="component" value="Unassembled WGS sequence"/>
</dbReference>
<keyword evidence="2" id="KW-1185">Reference proteome</keyword>
<name>A0A9Q0JKR6_9ROSI</name>
<accession>A0A9Q0JKR6</accession>
<reference evidence="1" key="2">
    <citation type="journal article" date="2023" name="Plants (Basel)">
        <title>Annotation of the Turnera subulata (Passifloraceae) Draft Genome Reveals the S-Locus Evolved after the Divergence of Turneroideae from Passifloroideae in a Stepwise Manner.</title>
        <authorList>
            <person name="Henning P.M."/>
            <person name="Roalson E.H."/>
            <person name="Mir W."/>
            <person name="McCubbin A.G."/>
            <person name="Shore J.S."/>
        </authorList>
    </citation>
    <scope>NUCLEOTIDE SEQUENCE</scope>
    <source>
        <strain evidence="1">F60SS</strain>
    </source>
</reference>
<proteinExistence type="predicted"/>
<gene>
    <name evidence="1" type="ORF">Tsubulata_037521</name>
</gene>
<evidence type="ECO:0000313" key="1">
    <source>
        <dbReference type="EMBL" id="KAJ4845249.1"/>
    </source>
</evidence>
<sequence>MLLASDSMQGYSRSVHRFGGRILVRISSNLKPKQVNVLYISHSADVDTSSVTGVEQSIKTKQQPASVHCGLTATSFVAIDLEGASLQY</sequence>
<evidence type="ECO:0000313" key="2">
    <source>
        <dbReference type="Proteomes" id="UP001141552"/>
    </source>
</evidence>
<dbReference type="AlphaFoldDB" id="A0A9Q0JKR6"/>
<protein>
    <submittedName>
        <fullName evidence="1">Uncharacterized protein</fullName>
    </submittedName>
</protein>
<comment type="caution">
    <text evidence="1">The sequence shown here is derived from an EMBL/GenBank/DDBJ whole genome shotgun (WGS) entry which is preliminary data.</text>
</comment>
<organism evidence="1 2">
    <name type="scientific">Turnera subulata</name>
    <dbReference type="NCBI Taxonomy" id="218843"/>
    <lineage>
        <taxon>Eukaryota</taxon>
        <taxon>Viridiplantae</taxon>
        <taxon>Streptophyta</taxon>
        <taxon>Embryophyta</taxon>
        <taxon>Tracheophyta</taxon>
        <taxon>Spermatophyta</taxon>
        <taxon>Magnoliopsida</taxon>
        <taxon>eudicotyledons</taxon>
        <taxon>Gunneridae</taxon>
        <taxon>Pentapetalae</taxon>
        <taxon>rosids</taxon>
        <taxon>fabids</taxon>
        <taxon>Malpighiales</taxon>
        <taxon>Passifloraceae</taxon>
        <taxon>Turnera</taxon>
    </lineage>
</organism>
<reference evidence="1" key="1">
    <citation type="submission" date="2022-02" db="EMBL/GenBank/DDBJ databases">
        <authorList>
            <person name="Henning P.M."/>
            <person name="McCubbin A.G."/>
            <person name="Shore J.S."/>
        </authorList>
    </citation>
    <scope>NUCLEOTIDE SEQUENCE</scope>
    <source>
        <strain evidence="1">F60SS</strain>
        <tissue evidence="1">Leaves</tissue>
    </source>
</reference>